<organism evidence="2 3">
    <name type="scientific">candidate division CSSED10-310 bacterium</name>
    <dbReference type="NCBI Taxonomy" id="2855610"/>
    <lineage>
        <taxon>Bacteria</taxon>
        <taxon>Bacteria division CSSED10-310</taxon>
    </lineage>
</organism>
<dbReference type="SUPFAM" id="SSF56784">
    <property type="entry name" value="HAD-like"/>
    <property type="match status" value="1"/>
</dbReference>
<dbReference type="InterPro" id="IPR006439">
    <property type="entry name" value="HAD-SF_hydro_IA"/>
</dbReference>
<dbReference type="InterPro" id="IPR051540">
    <property type="entry name" value="S-2-haloacid_dehalogenase"/>
</dbReference>
<dbReference type="SFLD" id="SFLDS00003">
    <property type="entry name" value="Haloacid_Dehalogenase"/>
    <property type="match status" value="1"/>
</dbReference>
<comment type="caution">
    <text evidence="2">The sequence shown here is derived from an EMBL/GenBank/DDBJ whole genome shotgun (WGS) entry which is preliminary data.</text>
</comment>
<dbReference type="SFLD" id="SFLDG01129">
    <property type="entry name" value="C1.5:_HAD__Beta-PGM__Phosphata"/>
    <property type="match status" value="1"/>
</dbReference>
<dbReference type="InterPro" id="IPR041492">
    <property type="entry name" value="HAD_2"/>
</dbReference>
<dbReference type="Proteomes" id="UP001594351">
    <property type="component" value="Unassembled WGS sequence"/>
</dbReference>
<protein>
    <submittedName>
        <fullName evidence="2">HAD family hydrolase</fullName>
        <ecNumber evidence="2">3.1.3.-</ecNumber>
    </submittedName>
</protein>
<keyword evidence="3" id="KW-1185">Reference proteome</keyword>
<proteinExistence type="predicted"/>
<dbReference type="InterPro" id="IPR036412">
    <property type="entry name" value="HAD-like_sf"/>
</dbReference>
<dbReference type="Gene3D" id="1.10.150.520">
    <property type="match status" value="1"/>
</dbReference>
<evidence type="ECO:0000313" key="2">
    <source>
        <dbReference type="EMBL" id="MFC1850584.1"/>
    </source>
</evidence>
<evidence type="ECO:0000313" key="3">
    <source>
        <dbReference type="Proteomes" id="UP001594351"/>
    </source>
</evidence>
<dbReference type="NCBIfam" id="TIGR01549">
    <property type="entry name" value="HAD-SF-IA-v1"/>
    <property type="match status" value="1"/>
</dbReference>
<gene>
    <name evidence="2" type="ORF">ACFL27_10365</name>
</gene>
<sequence length="238" mass="27397">MKKPAAVLFDFGDTILETVYLDFATGFKTLYEMAENREHVSLFEINNQADELLQEILLKRSQTMLESNCHSFLKLVFESNGLRFKQSYPELISIFRSTIVSFAPTAGIKELLVTLEKYHIKTGVISNTLFPADFIIQDLQQHGLESNFNFAISSSDYGLRKPHPLLFRVAAQKCNLAADQIWFCGDSMRHDVVGALKAGMFPVWYNPNQEKGDSELEYCEITHWRELERIIINLYQKQ</sequence>
<dbReference type="PANTHER" id="PTHR43316">
    <property type="entry name" value="HYDROLASE, HALOACID DELAHOGENASE-RELATED"/>
    <property type="match status" value="1"/>
</dbReference>
<keyword evidence="1 2" id="KW-0378">Hydrolase</keyword>
<dbReference type="EMBL" id="JBHPBY010000109">
    <property type="protein sequence ID" value="MFC1850584.1"/>
    <property type="molecule type" value="Genomic_DNA"/>
</dbReference>
<dbReference type="Pfam" id="PF13419">
    <property type="entry name" value="HAD_2"/>
    <property type="match status" value="1"/>
</dbReference>
<accession>A0ABV6YWK3</accession>
<name>A0ABV6YWK3_UNCC1</name>
<reference evidence="2 3" key="1">
    <citation type="submission" date="2024-09" db="EMBL/GenBank/DDBJ databases">
        <title>Laminarin stimulates single cell rates of sulfate reduction while oxygen inhibits transcriptomic activity in coastal marine sediment.</title>
        <authorList>
            <person name="Lindsay M."/>
            <person name="Orcutt B."/>
            <person name="Emerson D."/>
            <person name="Stepanauskas R."/>
            <person name="D'Angelo T."/>
        </authorList>
    </citation>
    <scope>NUCLEOTIDE SEQUENCE [LARGE SCALE GENOMIC DNA]</scope>
    <source>
        <strain evidence="2">SAG AM-311-K15</strain>
    </source>
</reference>
<evidence type="ECO:0000256" key="1">
    <source>
        <dbReference type="ARBA" id="ARBA00022801"/>
    </source>
</evidence>
<dbReference type="GO" id="GO:0016787">
    <property type="term" value="F:hydrolase activity"/>
    <property type="evidence" value="ECO:0007669"/>
    <property type="project" value="UniProtKB-KW"/>
</dbReference>
<dbReference type="Gene3D" id="3.40.50.1000">
    <property type="entry name" value="HAD superfamily/HAD-like"/>
    <property type="match status" value="1"/>
</dbReference>
<dbReference type="EC" id="3.1.3.-" evidence="2"/>
<dbReference type="InterPro" id="IPR023214">
    <property type="entry name" value="HAD_sf"/>
</dbReference>